<keyword evidence="1" id="KW-1133">Transmembrane helix</keyword>
<feature type="transmembrane region" description="Helical" evidence="1">
    <location>
        <begin position="61"/>
        <end position="79"/>
    </location>
</feature>
<evidence type="ECO:0000313" key="2">
    <source>
        <dbReference type="EMBL" id="ANF52958.1"/>
    </source>
</evidence>
<feature type="transmembrane region" description="Helical" evidence="1">
    <location>
        <begin position="120"/>
        <end position="139"/>
    </location>
</feature>
<feature type="transmembrane region" description="Helical" evidence="1">
    <location>
        <begin position="91"/>
        <end position="114"/>
    </location>
</feature>
<proteinExistence type="predicted"/>
<dbReference type="STRING" id="1685010.A0O34_21600"/>
<feature type="transmembrane region" description="Helical" evidence="1">
    <location>
        <begin position="151"/>
        <end position="169"/>
    </location>
</feature>
<dbReference type="AlphaFoldDB" id="A0A172Y121"/>
<evidence type="ECO:0000313" key="3">
    <source>
        <dbReference type="Proteomes" id="UP000077824"/>
    </source>
</evidence>
<reference evidence="2 3" key="1">
    <citation type="submission" date="2016-04" db="EMBL/GenBank/DDBJ databases">
        <title>Complete Genome Sequence of Chryseobacterium sp. IHBB 10212.</title>
        <authorList>
            <person name="Pal M."/>
            <person name="Swarnkar M.K."/>
            <person name="Kaushal K."/>
            <person name="Chhibber S."/>
            <person name="Singh A.K."/>
            <person name="Gulati A."/>
        </authorList>
    </citation>
    <scope>NUCLEOTIDE SEQUENCE [LARGE SCALE GENOMIC DNA]</scope>
    <source>
        <strain evidence="2 3">IHBB 10212</strain>
    </source>
</reference>
<keyword evidence="1" id="KW-0472">Membrane</keyword>
<sequence length="246" mass="27768">MPGTTSTPSITRGLTTVINKNLALLLILPTLLGGCEQFATLCLKSFTLLLYYSPTQVPIDGISILVKAPIFVLGVFINMKYQQARINIKANWGILVFLSAFILMLIALMGILFVRQDYKLLGKLTYLIIANIAVILLLQKDKTVLQTFSKKATYVIAVSIVLATFYNIITKPDYSEISNINDLTSKMKIKYPHVKLLYCNDKYLFFDRDTTQLSTVDRYEIVPTEKLFLESYNPEKTEAEGKDGNR</sequence>
<dbReference type="RefSeq" id="WP_066759274.1">
    <property type="nucleotide sequence ID" value="NZ_CP015199.1"/>
</dbReference>
<dbReference type="EMBL" id="CP015199">
    <property type="protein sequence ID" value="ANF52958.1"/>
    <property type="molecule type" value="Genomic_DNA"/>
</dbReference>
<dbReference type="KEGG" id="chh:A0O34_21600"/>
<accession>A0A172Y121</accession>
<keyword evidence="3" id="KW-1185">Reference proteome</keyword>
<name>A0A172Y121_9FLAO</name>
<evidence type="ECO:0000256" key="1">
    <source>
        <dbReference type="SAM" id="Phobius"/>
    </source>
</evidence>
<keyword evidence="1" id="KW-0812">Transmembrane</keyword>
<protein>
    <submittedName>
        <fullName evidence="2">Uncharacterized protein</fullName>
    </submittedName>
</protein>
<dbReference type="Proteomes" id="UP000077824">
    <property type="component" value="Chromosome"/>
</dbReference>
<gene>
    <name evidence="2" type="ORF">A0O34_21600</name>
</gene>
<organism evidence="2 3">
    <name type="scientific">Chryseobacterium glaciei</name>
    <dbReference type="NCBI Taxonomy" id="1685010"/>
    <lineage>
        <taxon>Bacteria</taxon>
        <taxon>Pseudomonadati</taxon>
        <taxon>Bacteroidota</taxon>
        <taxon>Flavobacteriia</taxon>
        <taxon>Flavobacteriales</taxon>
        <taxon>Weeksellaceae</taxon>
        <taxon>Chryseobacterium group</taxon>
        <taxon>Chryseobacterium</taxon>
    </lineage>
</organism>